<dbReference type="RefSeq" id="WP_267219582.1">
    <property type="nucleotide sequence ID" value="NZ_JAPCWC010000004.1"/>
</dbReference>
<organism evidence="4 5">
    <name type="scientific">Novosphingobium clariflavum</name>
    <dbReference type="NCBI Taxonomy" id="2029884"/>
    <lineage>
        <taxon>Bacteria</taxon>
        <taxon>Pseudomonadati</taxon>
        <taxon>Pseudomonadota</taxon>
        <taxon>Alphaproteobacteria</taxon>
        <taxon>Sphingomonadales</taxon>
        <taxon>Sphingomonadaceae</taxon>
        <taxon>Novosphingobium</taxon>
    </lineage>
</organism>
<dbReference type="EMBL" id="JBHLTM010000027">
    <property type="protein sequence ID" value="MFC0684361.1"/>
    <property type="molecule type" value="Genomic_DNA"/>
</dbReference>
<feature type="region of interest" description="Disordered" evidence="1">
    <location>
        <begin position="95"/>
        <end position="124"/>
    </location>
</feature>
<feature type="signal peptide" evidence="2">
    <location>
        <begin position="1"/>
        <end position="19"/>
    </location>
</feature>
<feature type="chain" id="PRO_5047263264" evidence="2">
    <location>
        <begin position="20"/>
        <end position="331"/>
    </location>
</feature>
<dbReference type="Pfam" id="PF13449">
    <property type="entry name" value="Phytase-like"/>
    <property type="match status" value="1"/>
</dbReference>
<accession>A0ABV6S5M6</accession>
<feature type="compositionally biased region" description="Basic and acidic residues" evidence="1">
    <location>
        <begin position="113"/>
        <end position="122"/>
    </location>
</feature>
<name>A0ABV6S5M6_9SPHN</name>
<dbReference type="Proteomes" id="UP001589858">
    <property type="component" value="Unassembled WGS sequence"/>
</dbReference>
<evidence type="ECO:0000259" key="3">
    <source>
        <dbReference type="Pfam" id="PF13449"/>
    </source>
</evidence>
<keyword evidence="2" id="KW-0732">Signal</keyword>
<dbReference type="InterPro" id="IPR014567">
    <property type="entry name" value="UCP031900"/>
</dbReference>
<reference evidence="4 5" key="1">
    <citation type="submission" date="2024-09" db="EMBL/GenBank/DDBJ databases">
        <authorList>
            <person name="Sun Q."/>
            <person name="Mori K."/>
        </authorList>
    </citation>
    <scope>NUCLEOTIDE SEQUENCE [LARGE SCALE GENOMIC DNA]</scope>
    <source>
        <strain evidence="4 5">CICC 11035S</strain>
    </source>
</reference>
<sequence length="331" mass="36655">MRRVIALSAVLALLPLTWARTPIPALTDRFELGFTPVALPSPDRMAAHLGPFHLERIWELRSRTHRFGSYSALLIRPGGELLALSDSGNYLRFRAPGESQQDSGIGELPLSDDDSKSSRDVESATQDAAGTIWLGLEGRNAIFRMTPGLEVADLQVDRRVSPSSMRDWGVNTGPEAMTRLADGRFVLLREGFSPWSDRLHPAVVFAGDPTENPQAERFTFDGPAGFSPTDMVQLPDGRLLVLMRRLIWPMHQRFAGRIAIGDPKAIRAGQAWRVTEVAQLSSDLPVDNFEGLAVVPRADGQLTVWVISDDNYSPLQRTLLWKMRVDPADLP</sequence>
<dbReference type="InterPro" id="IPR027372">
    <property type="entry name" value="Phytase-like_dom"/>
</dbReference>
<proteinExistence type="predicted"/>
<evidence type="ECO:0000256" key="2">
    <source>
        <dbReference type="SAM" id="SignalP"/>
    </source>
</evidence>
<evidence type="ECO:0000256" key="1">
    <source>
        <dbReference type="SAM" id="MobiDB-lite"/>
    </source>
</evidence>
<evidence type="ECO:0000313" key="4">
    <source>
        <dbReference type="EMBL" id="MFC0684361.1"/>
    </source>
</evidence>
<comment type="caution">
    <text evidence="4">The sequence shown here is derived from an EMBL/GenBank/DDBJ whole genome shotgun (WGS) entry which is preliminary data.</text>
</comment>
<feature type="domain" description="Phytase-like" evidence="3">
    <location>
        <begin position="66"/>
        <end position="312"/>
    </location>
</feature>
<gene>
    <name evidence="4" type="ORF">ACFFF8_07120</name>
</gene>
<keyword evidence="5" id="KW-1185">Reference proteome</keyword>
<dbReference type="PIRSF" id="PIRSF031900">
    <property type="entry name" value="UCP031900"/>
    <property type="match status" value="1"/>
</dbReference>
<protein>
    <submittedName>
        <fullName evidence="4">Esterase-like activity of phytase family protein</fullName>
    </submittedName>
</protein>
<evidence type="ECO:0000313" key="5">
    <source>
        <dbReference type="Proteomes" id="UP001589858"/>
    </source>
</evidence>